<evidence type="ECO:0000256" key="1">
    <source>
        <dbReference type="SAM" id="Phobius"/>
    </source>
</evidence>
<feature type="transmembrane region" description="Helical" evidence="1">
    <location>
        <begin position="44"/>
        <end position="65"/>
    </location>
</feature>
<dbReference type="Proteomes" id="UP000195305">
    <property type="component" value="Unassembled WGS sequence"/>
</dbReference>
<feature type="transmembrane region" description="Helical" evidence="1">
    <location>
        <begin position="71"/>
        <end position="93"/>
    </location>
</feature>
<proteinExistence type="predicted"/>
<keyword evidence="1" id="KW-1133">Transmembrane helix</keyword>
<sequence length="122" mass="14485">MYRIYHTGLPKEQLKKIKNREYTHDEIEYLYQWIYRHYQAKQRAWIIAIIMVGVILIVVGLLGLLKVDEKIMLIYLGAMLVTTLMCVLICIYVKINMVNKDIKQFQKALSVGYPELYERIIS</sequence>
<keyword evidence="1" id="KW-0812">Transmembrane</keyword>
<keyword evidence="3" id="KW-1185">Reference proteome</keyword>
<protein>
    <submittedName>
        <fullName evidence="2">Uncharacterized protein</fullName>
    </submittedName>
</protein>
<name>A0A1Y4SVR4_9FIRM</name>
<reference evidence="2 3" key="1">
    <citation type="journal article" date="2018" name="BMC Genomics">
        <title>Whole genome sequencing and function prediction of 133 gut anaerobes isolated from chicken caecum in pure cultures.</title>
        <authorList>
            <person name="Medvecky M."/>
            <person name="Cejkova D."/>
            <person name="Polansky O."/>
            <person name="Karasova D."/>
            <person name="Kubasova T."/>
            <person name="Cizek A."/>
            <person name="Rychlik I."/>
        </authorList>
    </citation>
    <scope>NUCLEOTIDE SEQUENCE [LARGE SCALE GENOMIC DNA]</scope>
    <source>
        <strain evidence="2 3">An13</strain>
    </source>
</reference>
<organism evidence="2 3">
    <name type="scientific">Massilimicrobiota timonensis</name>
    <dbReference type="NCBI Taxonomy" id="1776392"/>
    <lineage>
        <taxon>Bacteria</taxon>
        <taxon>Bacillati</taxon>
        <taxon>Bacillota</taxon>
        <taxon>Erysipelotrichia</taxon>
        <taxon>Erysipelotrichales</taxon>
        <taxon>Erysipelotrichaceae</taxon>
        <taxon>Massilimicrobiota</taxon>
    </lineage>
</organism>
<dbReference type="Gene3D" id="1.20.140.150">
    <property type="match status" value="1"/>
</dbReference>
<dbReference type="OrthoDB" id="9975022at2"/>
<dbReference type="AlphaFoldDB" id="A0A1Y4SVR4"/>
<comment type="caution">
    <text evidence="2">The sequence shown here is derived from an EMBL/GenBank/DDBJ whole genome shotgun (WGS) entry which is preliminary data.</text>
</comment>
<gene>
    <name evidence="2" type="ORF">B5E75_08155</name>
</gene>
<evidence type="ECO:0000313" key="3">
    <source>
        <dbReference type="Proteomes" id="UP000195305"/>
    </source>
</evidence>
<dbReference type="RefSeq" id="WP_087358255.1">
    <property type="nucleotide sequence ID" value="NZ_NFLJ01000021.1"/>
</dbReference>
<keyword evidence="1" id="KW-0472">Membrane</keyword>
<accession>A0A1Y4SVR4</accession>
<dbReference type="EMBL" id="NFLJ01000021">
    <property type="protein sequence ID" value="OUQ34019.1"/>
    <property type="molecule type" value="Genomic_DNA"/>
</dbReference>
<evidence type="ECO:0000313" key="2">
    <source>
        <dbReference type="EMBL" id="OUQ34019.1"/>
    </source>
</evidence>